<dbReference type="Proteomes" id="UP000193685">
    <property type="component" value="Unassembled WGS sequence"/>
</dbReference>
<dbReference type="RefSeq" id="XP_040722687.1">
    <property type="nucleotide sequence ID" value="XM_040866167.1"/>
</dbReference>
<feature type="signal peptide" evidence="1">
    <location>
        <begin position="1"/>
        <end position="18"/>
    </location>
</feature>
<keyword evidence="3" id="KW-1185">Reference proteome</keyword>
<sequence>MMLTQLLSILPFMAHASSFVISTDPSPIMSGLPKLSEGHFICEPEQELTVLAVEGWIIRTEKYDMPEGWKPIDAATLTAYPDGTTCNNQTNQILNITAEYNGEGKGPSIRRAGLGYGNALPEKPTDGSKPRINLYVLAKKETNQHGARPKQFCGLVYASEEDGKLGACKLYDTSHRDFSAVPLDNNS</sequence>
<evidence type="ECO:0000313" key="3">
    <source>
        <dbReference type="Proteomes" id="UP000193685"/>
    </source>
</evidence>
<proteinExistence type="predicted"/>
<evidence type="ECO:0000256" key="1">
    <source>
        <dbReference type="SAM" id="SignalP"/>
    </source>
</evidence>
<feature type="chain" id="PRO_5012192333" evidence="1">
    <location>
        <begin position="19"/>
        <end position="187"/>
    </location>
</feature>
<name>A0A1Y2EYN8_PROLT</name>
<dbReference type="GeneID" id="63782766"/>
<dbReference type="EMBL" id="MCFI01000022">
    <property type="protein sequence ID" value="ORY76607.1"/>
    <property type="molecule type" value="Genomic_DNA"/>
</dbReference>
<dbReference type="AlphaFoldDB" id="A0A1Y2EYN8"/>
<evidence type="ECO:0000313" key="2">
    <source>
        <dbReference type="EMBL" id="ORY76607.1"/>
    </source>
</evidence>
<accession>A0A1Y2EYN8</accession>
<keyword evidence="1" id="KW-0732">Signal</keyword>
<organism evidence="2 3">
    <name type="scientific">Protomyces lactucae-debilis</name>
    <dbReference type="NCBI Taxonomy" id="2754530"/>
    <lineage>
        <taxon>Eukaryota</taxon>
        <taxon>Fungi</taxon>
        <taxon>Dikarya</taxon>
        <taxon>Ascomycota</taxon>
        <taxon>Taphrinomycotina</taxon>
        <taxon>Taphrinomycetes</taxon>
        <taxon>Taphrinales</taxon>
        <taxon>Protomycetaceae</taxon>
        <taxon>Protomyces</taxon>
    </lineage>
</organism>
<gene>
    <name evidence="2" type="ORF">BCR37DRAFT_161790</name>
</gene>
<protein>
    <submittedName>
        <fullName evidence="2">Uncharacterized protein</fullName>
    </submittedName>
</protein>
<comment type="caution">
    <text evidence="2">The sequence shown here is derived from an EMBL/GenBank/DDBJ whole genome shotgun (WGS) entry which is preliminary data.</text>
</comment>
<reference evidence="2 3" key="1">
    <citation type="submission" date="2016-07" db="EMBL/GenBank/DDBJ databases">
        <title>Pervasive Adenine N6-methylation of Active Genes in Fungi.</title>
        <authorList>
            <consortium name="DOE Joint Genome Institute"/>
            <person name="Mondo S.J."/>
            <person name="Dannebaum R.O."/>
            <person name="Kuo R.C."/>
            <person name="Labutti K."/>
            <person name="Haridas S."/>
            <person name="Kuo A."/>
            <person name="Salamov A."/>
            <person name="Ahrendt S.R."/>
            <person name="Lipzen A."/>
            <person name="Sullivan W."/>
            <person name="Andreopoulos W.B."/>
            <person name="Clum A."/>
            <person name="Lindquist E."/>
            <person name="Daum C."/>
            <person name="Ramamoorthy G.K."/>
            <person name="Gryganskyi A."/>
            <person name="Culley D."/>
            <person name="Magnuson J.K."/>
            <person name="James T.Y."/>
            <person name="O'Malley M.A."/>
            <person name="Stajich J.E."/>
            <person name="Spatafora J.W."/>
            <person name="Visel A."/>
            <person name="Grigoriev I.V."/>
        </authorList>
    </citation>
    <scope>NUCLEOTIDE SEQUENCE [LARGE SCALE GENOMIC DNA]</scope>
    <source>
        <strain evidence="2 3">12-1054</strain>
    </source>
</reference>